<dbReference type="SUPFAM" id="SSF54197">
    <property type="entry name" value="HIT-like"/>
    <property type="match status" value="1"/>
</dbReference>
<feature type="domain" description="HIT" evidence="4">
    <location>
        <begin position="56"/>
        <end position="163"/>
    </location>
</feature>
<evidence type="ECO:0000256" key="3">
    <source>
        <dbReference type="PROSITE-ProRule" id="PRU00464"/>
    </source>
</evidence>
<dbReference type="AlphaFoldDB" id="A0A8S0ZWF1"/>
<organism evidence="5 7">
    <name type="scientific">Arctia plantaginis</name>
    <name type="common">Wood tiger moth</name>
    <name type="synonym">Phalaena plantaginis</name>
    <dbReference type="NCBI Taxonomy" id="874455"/>
    <lineage>
        <taxon>Eukaryota</taxon>
        <taxon>Metazoa</taxon>
        <taxon>Ecdysozoa</taxon>
        <taxon>Arthropoda</taxon>
        <taxon>Hexapoda</taxon>
        <taxon>Insecta</taxon>
        <taxon>Pterygota</taxon>
        <taxon>Neoptera</taxon>
        <taxon>Endopterygota</taxon>
        <taxon>Lepidoptera</taxon>
        <taxon>Glossata</taxon>
        <taxon>Ditrysia</taxon>
        <taxon>Noctuoidea</taxon>
        <taxon>Erebidae</taxon>
        <taxon>Arctiinae</taxon>
        <taxon>Arctia</taxon>
    </lineage>
</organism>
<dbReference type="CDD" id="cd01276">
    <property type="entry name" value="PKCI_related"/>
    <property type="match status" value="1"/>
</dbReference>
<dbReference type="FunFam" id="3.30.428.10:FF:000005">
    <property type="entry name" value="Histidine triad nucleotide-binding protein 1"/>
    <property type="match status" value="1"/>
</dbReference>
<dbReference type="InterPro" id="IPR036265">
    <property type="entry name" value="HIT-like_sf"/>
</dbReference>
<dbReference type="Proteomes" id="UP000494256">
    <property type="component" value="Unassembled WGS sequence"/>
</dbReference>
<feature type="short sequence motif" description="Histidine triad motif" evidence="2 3">
    <location>
        <begin position="147"/>
        <end position="151"/>
    </location>
</feature>
<evidence type="ECO:0000313" key="5">
    <source>
        <dbReference type="EMBL" id="CAB3237556.1"/>
    </source>
</evidence>
<dbReference type="GO" id="GO:0003824">
    <property type="term" value="F:catalytic activity"/>
    <property type="evidence" value="ECO:0007669"/>
    <property type="project" value="InterPro"/>
</dbReference>
<dbReference type="EMBL" id="CADEBC010000491">
    <property type="protein sequence ID" value="CAB3237556.1"/>
    <property type="molecule type" value="Genomic_DNA"/>
</dbReference>
<dbReference type="PANTHER" id="PTHR23089">
    <property type="entry name" value="HISTIDINE TRIAD HIT PROTEIN"/>
    <property type="match status" value="1"/>
</dbReference>
<protein>
    <recommendedName>
        <fullName evidence="4">HIT domain-containing protein</fullName>
    </recommendedName>
</protein>
<sequence length="163" mass="18259">MFNKVLQRALKFRIKKNYPTNIYDLSRGSAIAVRRPYSDEVRRAQAQSVAAPGPTIFDKIMSKEIKADIIYEDELCLAFNDISPQAPVHFLVIPKRRIARLQDAEPTDIDLLGHLMLVARSLGSSRAPSGFRLVINNGRDGAQSVYHLHLHVLGGRQMGWPPG</sequence>
<evidence type="ECO:0000256" key="1">
    <source>
        <dbReference type="PIRSR" id="PIRSR601310-1"/>
    </source>
</evidence>
<dbReference type="Pfam" id="PF01230">
    <property type="entry name" value="HIT"/>
    <property type="match status" value="1"/>
</dbReference>
<evidence type="ECO:0000313" key="8">
    <source>
        <dbReference type="Proteomes" id="UP000494256"/>
    </source>
</evidence>
<gene>
    <name evidence="6" type="ORF">APLA_LOCUS14047</name>
    <name evidence="5" type="ORF">APLA_LOCUS6940</name>
</gene>
<keyword evidence="7" id="KW-1185">Reference proteome</keyword>
<name>A0A8S0ZWF1_ARCPL</name>
<dbReference type="EMBL" id="CADEBD010000370">
    <property type="protein sequence ID" value="CAB3252570.1"/>
    <property type="molecule type" value="Genomic_DNA"/>
</dbReference>
<evidence type="ECO:0000256" key="2">
    <source>
        <dbReference type="PIRSR" id="PIRSR601310-3"/>
    </source>
</evidence>
<dbReference type="Gene3D" id="3.30.428.10">
    <property type="entry name" value="HIT-like"/>
    <property type="match status" value="1"/>
</dbReference>
<feature type="active site" description="Tele-AMP-histidine intermediate" evidence="1">
    <location>
        <position position="149"/>
    </location>
</feature>
<accession>A0A8S0ZWF1</accession>
<evidence type="ECO:0000259" key="4">
    <source>
        <dbReference type="PROSITE" id="PS51084"/>
    </source>
</evidence>
<dbReference type="InterPro" id="IPR001310">
    <property type="entry name" value="Histidine_triad_HIT"/>
</dbReference>
<dbReference type="InterPro" id="IPR011146">
    <property type="entry name" value="HIT-like"/>
</dbReference>
<proteinExistence type="predicted"/>
<reference evidence="7 8" key="1">
    <citation type="submission" date="2020-04" db="EMBL/GenBank/DDBJ databases">
        <authorList>
            <person name="Wallbank WR R."/>
            <person name="Pardo Diaz C."/>
            <person name="Kozak K."/>
            <person name="Martin S."/>
            <person name="Jiggins C."/>
            <person name="Moest M."/>
            <person name="Warren A I."/>
            <person name="Byers J.R.P. K."/>
            <person name="Montejo-Kovacevich G."/>
            <person name="Yen C E."/>
        </authorList>
    </citation>
    <scope>NUCLEOTIDE SEQUENCE [LARGE SCALE GENOMIC DNA]</scope>
</reference>
<dbReference type="OrthoDB" id="672793at2759"/>
<dbReference type="Proteomes" id="UP000494106">
    <property type="component" value="Unassembled WGS sequence"/>
</dbReference>
<dbReference type="PRINTS" id="PR00332">
    <property type="entry name" value="HISTRIAD"/>
</dbReference>
<evidence type="ECO:0000313" key="7">
    <source>
        <dbReference type="Proteomes" id="UP000494106"/>
    </source>
</evidence>
<dbReference type="PROSITE" id="PS51084">
    <property type="entry name" value="HIT_2"/>
    <property type="match status" value="1"/>
</dbReference>
<comment type="caution">
    <text evidence="5">The sequence shown here is derived from an EMBL/GenBank/DDBJ whole genome shotgun (WGS) entry which is preliminary data.</text>
</comment>
<dbReference type="PROSITE" id="PS00892">
    <property type="entry name" value="HIT_1"/>
    <property type="match status" value="1"/>
</dbReference>
<evidence type="ECO:0000313" key="6">
    <source>
        <dbReference type="EMBL" id="CAB3252570.1"/>
    </source>
</evidence>
<dbReference type="InterPro" id="IPR019808">
    <property type="entry name" value="Histidine_triad_CS"/>
</dbReference>